<organism evidence="2 3">
    <name type="scientific">Alkalilimnicola ehrlichii</name>
    <dbReference type="NCBI Taxonomy" id="351052"/>
    <lineage>
        <taxon>Bacteria</taxon>
        <taxon>Pseudomonadati</taxon>
        <taxon>Pseudomonadota</taxon>
        <taxon>Gammaproteobacteria</taxon>
        <taxon>Chromatiales</taxon>
        <taxon>Ectothiorhodospiraceae</taxon>
        <taxon>Alkalilimnicola</taxon>
    </lineage>
</organism>
<evidence type="ECO:0000313" key="3">
    <source>
        <dbReference type="Proteomes" id="UP000256763"/>
    </source>
</evidence>
<evidence type="ECO:0000256" key="1">
    <source>
        <dbReference type="SAM" id="SignalP"/>
    </source>
</evidence>
<accession>A0A3E0X0Y2</accession>
<evidence type="ECO:0008006" key="4">
    <source>
        <dbReference type="Google" id="ProtNLM"/>
    </source>
</evidence>
<gene>
    <name evidence="2" type="ORF">CAL65_07040</name>
</gene>
<evidence type="ECO:0000313" key="2">
    <source>
        <dbReference type="EMBL" id="RFA38081.1"/>
    </source>
</evidence>
<feature type="signal peptide" evidence="1">
    <location>
        <begin position="1"/>
        <end position="21"/>
    </location>
</feature>
<dbReference type="AlphaFoldDB" id="A0A3E0X0Y2"/>
<keyword evidence="3" id="KW-1185">Reference proteome</keyword>
<protein>
    <recommendedName>
        <fullName evidence="4">Lipoprotein</fullName>
    </recommendedName>
</protein>
<comment type="caution">
    <text evidence="2">The sequence shown here is derived from an EMBL/GenBank/DDBJ whole genome shotgun (WGS) entry which is preliminary data.</text>
</comment>
<dbReference type="RefSeq" id="WP_116301398.1">
    <property type="nucleotide sequence ID" value="NZ_NFZV01000004.1"/>
</dbReference>
<dbReference type="Pfam" id="PF03923">
    <property type="entry name" value="Lipoprotein_16"/>
    <property type="match status" value="1"/>
</dbReference>
<sequence>MPIALRLFAVLCVASLLGACATQSHQISIQPEPEVSASSVGQGRSVGLVVRDMRERADFGTPREADDSDAIIFTEDDVAQALLAGLDQGFQAKGFQPQARNELGRLGVEVRLLTLERRMEDRHMLAEAALEVVAVNEAAKPGSRYRSQYRARQGERRPLDSAAVSERVINGALNQVLTRLLEDEQLLEFLAQ</sequence>
<dbReference type="Proteomes" id="UP000256763">
    <property type="component" value="Unassembled WGS sequence"/>
</dbReference>
<proteinExistence type="predicted"/>
<keyword evidence="1" id="KW-0732">Signal</keyword>
<dbReference type="PROSITE" id="PS51257">
    <property type="entry name" value="PROKAR_LIPOPROTEIN"/>
    <property type="match status" value="1"/>
</dbReference>
<dbReference type="InterPro" id="IPR005619">
    <property type="entry name" value="Uncharacterised_YajG"/>
</dbReference>
<reference evidence="3" key="1">
    <citation type="submission" date="2017-05" db="EMBL/GenBank/DDBJ databases">
        <authorList>
            <person name="Sharma S."/>
            <person name="Sidhu C."/>
            <person name="Pinnaka A.K."/>
        </authorList>
    </citation>
    <scope>NUCLEOTIDE SEQUENCE [LARGE SCALE GENOMIC DNA]</scope>
    <source>
        <strain evidence="3">AK93</strain>
    </source>
</reference>
<name>A0A3E0X0Y2_9GAMM</name>
<dbReference type="EMBL" id="NFZW01000005">
    <property type="protein sequence ID" value="RFA38081.1"/>
    <property type="molecule type" value="Genomic_DNA"/>
</dbReference>
<feature type="chain" id="PRO_5017597942" description="Lipoprotein" evidence="1">
    <location>
        <begin position="22"/>
        <end position="192"/>
    </location>
</feature>